<feature type="non-terminal residue" evidence="1">
    <location>
        <position position="1"/>
    </location>
</feature>
<evidence type="ECO:0000313" key="1">
    <source>
        <dbReference type="EMBL" id="CAG8733142.1"/>
    </source>
</evidence>
<feature type="non-terminal residue" evidence="1">
    <location>
        <position position="795"/>
    </location>
</feature>
<reference evidence="1" key="1">
    <citation type="submission" date="2021-06" db="EMBL/GenBank/DDBJ databases">
        <authorList>
            <person name="Kallberg Y."/>
            <person name="Tangrot J."/>
            <person name="Rosling A."/>
        </authorList>
    </citation>
    <scope>NUCLEOTIDE SEQUENCE</scope>
    <source>
        <strain evidence="1">MA461A</strain>
    </source>
</reference>
<sequence>EFHRSEDRDRYGGEELPFAVATSGLQMDFKTEEPTARALYDEILQTAFLRVISNNTRKKSRPQLIEEHENRLNYFDHAYNKNLFVVYNTYEQKYIKPTPRIKFTIENRISIKNLRVNEENYGKFLVCRVIARCMKINALLTIVEDPEGDVERLALYNFNPKSTAQEKGPMKPLSVDQASKYLPIGTQIIIANPSYQIAGDGNAIIYSDNPDDVIIVVDSNVQLPDAAWATNRPKERCTNFEDRKSVDEFRCRGNDYFISNDFMAAIREYSGGINLEPHHTALLANRAETYLRLQKFKNALDDVEVVLRLEPGHLKAAFRKGKALCGLKRYQEAIIVLRDLYKRIKNHNDRGENVSIKQSVVELLKHVEVLAGESQNGKYDYIRIIDELHEKSKIKDNRINKIGNTWIHQEGPRLDHADYLNDEIEIRIAEGKGRGWFAKHDIPEHTLLIASKPFEITYYDEAPEHTRSIISKIVPPGCIIDSSVVVGVELMIRITQKLLVEPERCREFYQLYCGPNLVPMEKLSEEMLYCVDVNRIMKIFAYDSFEQIDRTNNIKRGHGGIGIWIMQSYFNHTCVDANVYRLFFGNLMFIRTLRPISNGEELVICHYDLTLPYERRARYLKSMDIECQCRLCMLDMSEGQVKFRREKLINDYKNLLADPSKIKELESIVTELRSIRKEHPELDPRSLEPSTNLAFVYVNRGDFRNSLPIRKEIYNYSNDAVLYRTSVVLGISFDYCALGKRKHAKLWFDKILREFAEYIRGKFNDDEINWRKEALSLLERFTPNDFLCAKRLNLA</sequence>
<keyword evidence="2" id="KW-1185">Reference proteome</keyword>
<name>A0ACA9Q1S3_9GLOM</name>
<organism evidence="1 2">
    <name type="scientific">Racocetra persica</name>
    <dbReference type="NCBI Taxonomy" id="160502"/>
    <lineage>
        <taxon>Eukaryota</taxon>
        <taxon>Fungi</taxon>
        <taxon>Fungi incertae sedis</taxon>
        <taxon>Mucoromycota</taxon>
        <taxon>Glomeromycotina</taxon>
        <taxon>Glomeromycetes</taxon>
        <taxon>Diversisporales</taxon>
        <taxon>Gigasporaceae</taxon>
        <taxon>Racocetra</taxon>
    </lineage>
</organism>
<dbReference type="EMBL" id="CAJVQC010026423">
    <property type="protein sequence ID" value="CAG8733142.1"/>
    <property type="molecule type" value="Genomic_DNA"/>
</dbReference>
<accession>A0ACA9Q1S3</accession>
<dbReference type="Proteomes" id="UP000789920">
    <property type="component" value="Unassembled WGS sequence"/>
</dbReference>
<proteinExistence type="predicted"/>
<comment type="caution">
    <text evidence="1">The sequence shown here is derived from an EMBL/GenBank/DDBJ whole genome shotgun (WGS) entry which is preliminary data.</text>
</comment>
<protein>
    <submittedName>
        <fullName evidence="1">24787_t:CDS:1</fullName>
    </submittedName>
</protein>
<gene>
    <name evidence="1" type="ORF">RPERSI_LOCUS12368</name>
</gene>
<evidence type="ECO:0000313" key="2">
    <source>
        <dbReference type="Proteomes" id="UP000789920"/>
    </source>
</evidence>